<dbReference type="GO" id="GO:0016274">
    <property type="term" value="F:protein-arginine N-methyltransferase activity"/>
    <property type="evidence" value="ECO:0007669"/>
    <property type="project" value="InterPro"/>
</dbReference>
<gene>
    <name evidence="6" type="ORF">MARPO_0021s0158</name>
</gene>
<dbReference type="Proteomes" id="UP000244005">
    <property type="component" value="Unassembled WGS sequence"/>
</dbReference>
<name>A0A2R6XDY4_MARPO</name>
<evidence type="ECO:0000256" key="3">
    <source>
        <dbReference type="ARBA" id="ARBA00022691"/>
    </source>
</evidence>
<dbReference type="EMBL" id="KZ772693">
    <property type="protein sequence ID" value="PTQ44318.1"/>
    <property type="molecule type" value="Genomic_DNA"/>
</dbReference>
<evidence type="ECO:0000313" key="6">
    <source>
        <dbReference type="EMBL" id="PTQ44318.1"/>
    </source>
</evidence>
<dbReference type="AlphaFoldDB" id="A0A2R6XDY4"/>
<proteinExistence type="predicted"/>
<reference evidence="7" key="1">
    <citation type="journal article" date="2017" name="Cell">
        <title>Insights into land plant evolution garnered from the Marchantia polymorpha genome.</title>
        <authorList>
            <person name="Bowman J.L."/>
            <person name="Kohchi T."/>
            <person name="Yamato K.T."/>
            <person name="Jenkins J."/>
            <person name="Shu S."/>
            <person name="Ishizaki K."/>
            <person name="Yamaoka S."/>
            <person name="Nishihama R."/>
            <person name="Nakamura Y."/>
            <person name="Berger F."/>
            <person name="Adam C."/>
            <person name="Aki S.S."/>
            <person name="Althoff F."/>
            <person name="Araki T."/>
            <person name="Arteaga-Vazquez M.A."/>
            <person name="Balasubrmanian S."/>
            <person name="Barry K."/>
            <person name="Bauer D."/>
            <person name="Boehm C.R."/>
            <person name="Briginshaw L."/>
            <person name="Caballero-Perez J."/>
            <person name="Catarino B."/>
            <person name="Chen F."/>
            <person name="Chiyoda S."/>
            <person name="Chovatia M."/>
            <person name="Davies K.M."/>
            <person name="Delmans M."/>
            <person name="Demura T."/>
            <person name="Dierschke T."/>
            <person name="Dolan L."/>
            <person name="Dorantes-Acosta A.E."/>
            <person name="Eklund D.M."/>
            <person name="Florent S.N."/>
            <person name="Flores-Sandoval E."/>
            <person name="Fujiyama A."/>
            <person name="Fukuzawa H."/>
            <person name="Galik B."/>
            <person name="Grimanelli D."/>
            <person name="Grimwood J."/>
            <person name="Grossniklaus U."/>
            <person name="Hamada T."/>
            <person name="Haseloff J."/>
            <person name="Hetherington A.J."/>
            <person name="Higo A."/>
            <person name="Hirakawa Y."/>
            <person name="Hundley H.N."/>
            <person name="Ikeda Y."/>
            <person name="Inoue K."/>
            <person name="Inoue S.I."/>
            <person name="Ishida S."/>
            <person name="Jia Q."/>
            <person name="Kakita M."/>
            <person name="Kanazawa T."/>
            <person name="Kawai Y."/>
            <person name="Kawashima T."/>
            <person name="Kennedy M."/>
            <person name="Kinose K."/>
            <person name="Kinoshita T."/>
            <person name="Kohara Y."/>
            <person name="Koide E."/>
            <person name="Komatsu K."/>
            <person name="Kopischke S."/>
            <person name="Kubo M."/>
            <person name="Kyozuka J."/>
            <person name="Lagercrantz U."/>
            <person name="Lin S.S."/>
            <person name="Lindquist E."/>
            <person name="Lipzen A.M."/>
            <person name="Lu C.W."/>
            <person name="De Luna E."/>
            <person name="Martienssen R.A."/>
            <person name="Minamino N."/>
            <person name="Mizutani M."/>
            <person name="Mizutani M."/>
            <person name="Mochizuki N."/>
            <person name="Monte I."/>
            <person name="Mosher R."/>
            <person name="Nagasaki H."/>
            <person name="Nakagami H."/>
            <person name="Naramoto S."/>
            <person name="Nishitani K."/>
            <person name="Ohtani M."/>
            <person name="Okamoto T."/>
            <person name="Okumura M."/>
            <person name="Phillips J."/>
            <person name="Pollak B."/>
            <person name="Reinders A."/>
            <person name="Rovekamp M."/>
            <person name="Sano R."/>
            <person name="Sawa S."/>
            <person name="Schmid M.W."/>
            <person name="Shirakawa M."/>
            <person name="Solano R."/>
            <person name="Spunde A."/>
            <person name="Suetsugu N."/>
            <person name="Sugano S."/>
            <person name="Sugiyama A."/>
            <person name="Sun R."/>
            <person name="Suzuki Y."/>
            <person name="Takenaka M."/>
            <person name="Takezawa D."/>
            <person name="Tomogane H."/>
            <person name="Tsuzuki M."/>
            <person name="Ueda T."/>
            <person name="Umeda M."/>
            <person name="Ward J.M."/>
            <person name="Watanabe Y."/>
            <person name="Yazaki K."/>
            <person name="Yokoyama R."/>
            <person name="Yoshitake Y."/>
            <person name="Yotsui I."/>
            <person name="Zachgo S."/>
            <person name="Schmutz J."/>
        </authorList>
    </citation>
    <scope>NUCLEOTIDE SEQUENCE [LARGE SCALE GENOMIC DNA]</scope>
    <source>
        <strain evidence="7">Tak-1</strain>
    </source>
</reference>
<keyword evidence="7" id="KW-1185">Reference proteome</keyword>
<evidence type="ECO:0000259" key="5">
    <source>
        <dbReference type="Pfam" id="PF22528"/>
    </source>
</evidence>
<dbReference type="SUPFAM" id="SSF53335">
    <property type="entry name" value="S-adenosyl-L-methionine-dependent methyltransferases"/>
    <property type="match status" value="1"/>
</dbReference>
<evidence type="ECO:0000256" key="4">
    <source>
        <dbReference type="PROSITE-ProRule" id="PRU01015"/>
    </source>
</evidence>
<organism evidence="6 7">
    <name type="scientific">Marchantia polymorpha</name>
    <name type="common">Common liverwort</name>
    <name type="synonym">Marchantia aquatica</name>
    <dbReference type="NCBI Taxonomy" id="3197"/>
    <lineage>
        <taxon>Eukaryota</taxon>
        <taxon>Viridiplantae</taxon>
        <taxon>Streptophyta</taxon>
        <taxon>Embryophyta</taxon>
        <taxon>Marchantiophyta</taxon>
        <taxon>Marchantiopsida</taxon>
        <taxon>Marchantiidae</taxon>
        <taxon>Marchantiales</taxon>
        <taxon>Marchantiaceae</taxon>
        <taxon>Marchantia</taxon>
    </lineage>
</organism>
<dbReference type="GO" id="GO:0032259">
    <property type="term" value="P:methylation"/>
    <property type="evidence" value="ECO:0007669"/>
    <property type="project" value="UniProtKB-KW"/>
</dbReference>
<keyword evidence="1 4" id="KW-0489">Methyltransferase</keyword>
<dbReference type="OMA" id="RISWDPY"/>
<dbReference type="InterPro" id="IPR055135">
    <property type="entry name" value="PRMT_dom"/>
</dbReference>
<protein>
    <recommendedName>
        <fullName evidence="5">Protein arginine N-methyltransferase domain-containing protein</fullName>
    </recommendedName>
</protein>
<accession>A0A2R6XDY4</accession>
<evidence type="ECO:0000313" key="7">
    <source>
        <dbReference type="Proteomes" id="UP000244005"/>
    </source>
</evidence>
<dbReference type="Pfam" id="PF22528">
    <property type="entry name" value="PRMT_C"/>
    <property type="match status" value="1"/>
</dbReference>
<dbReference type="Gene3D" id="3.40.50.150">
    <property type="entry name" value="Vaccinia Virus protein VP39"/>
    <property type="match status" value="1"/>
</dbReference>
<evidence type="ECO:0000256" key="2">
    <source>
        <dbReference type="ARBA" id="ARBA00022679"/>
    </source>
</evidence>
<keyword evidence="3 4" id="KW-0949">S-adenosyl-L-methionine</keyword>
<keyword evidence="2 4" id="KW-0808">Transferase</keyword>
<feature type="domain" description="Protein arginine N-methyltransferase" evidence="5">
    <location>
        <begin position="154"/>
        <end position="245"/>
    </location>
</feature>
<dbReference type="OrthoDB" id="412876at2759"/>
<dbReference type="InterPro" id="IPR025799">
    <property type="entry name" value="Arg_MeTrfase"/>
</dbReference>
<sequence>MLPGCQLDGASYIRAAALANGLKPDQIKVFGRKAASLTSEQLNGRKVDVLIAEPYYRAYEDLLPWRHLRFWYERTSLAPLLAENAVISPCKGVLRGVFLHLPDLWQSRRSLSSVEGFDHSSVNQVLGACGDMPPSWEGPLVPYSIWQCGRSKELTEKFDIMEFNFTLTLQAVQGSVKVPVLNSGLCHGVALWIDWVMDTQHQHLISTAPSDREPNDWKQGIKLLNVPVKLLSKEESSLTISAAFNPLTGDIAVDVDTQTS</sequence>
<dbReference type="Gene3D" id="2.70.160.11">
    <property type="entry name" value="Hnrnp arginine n-methyltransferase1"/>
    <property type="match status" value="1"/>
</dbReference>
<dbReference type="InterPro" id="IPR029063">
    <property type="entry name" value="SAM-dependent_MTases_sf"/>
</dbReference>
<dbReference type="PROSITE" id="PS51678">
    <property type="entry name" value="SAM_MT_PRMT"/>
    <property type="match status" value="1"/>
</dbReference>
<evidence type="ECO:0000256" key="1">
    <source>
        <dbReference type="ARBA" id="ARBA00022603"/>
    </source>
</evidence>